<name>A0A7S3JYB1_9STRA</name>
<sequence>MTEEQPLISDSEFQESVDRAHKFLKHPKVAGAPRDKAIAFLRTKNCSESIIQAALQRDQEENAETSGDEEASYQIATNAQVAKLEEGRAKKKNKKSAKTKPKRRRSLSPAGGGRDEKVESQSALVRTLLFCVLLLLSILLLIAIYILLVFLDIFPDFTQLLED</sequence>
<feature type="transmembrane region" description="Helical" evidence="2">
    <location>
        <begin position="127"/>
        <end position="151"/>
    </location>
</feature>
<organism evidence="4">
    <name type="scientific">Aureoumbra lagunensis</name>
    <dbReference type="NCBI Taxonomy" id="44058"/>
    <lineage>
        <taxon>Eukaryota</taxon>
        <taxon>Sar</taxon>
        <taxon>Stramenopiles</taxon>
        <taxon>Ochrophyta</taxon>
        <taxon>Pelagophyceae</taxon>
        <taxon>Pelagomonadales</taxon>
        <taxon>Aureoumbra</taxon>
    </lineage>
</organism>
<feature type="domain" description="Peroxisome membrane anchor protein Pex14p N-terminal" evidence="3">
    <location>
        <begin position="14"/>
        <end position="57"/>
    </location>
</feature>
<dbReference type="Pfam" id="PF04695">
    <property type="entry name" value="Pex14_N"/>
    <property type="match status" value="1"/>
</dbReference>
<protein>
    <recommendedName>
        <fullName evidence="3">Peroxisome membrane anchor protein Pex14p N-terminal domain-containing protein</fullName>
    </recommendedName>
</protein>
<dbReference type="AlphaFoldDB" id="A0A7S3JYB1"/>
<feature type="region of interest" description="Disordered" evidence="1">
    <location>
        <begin position="82"/>
        <end position="115"/>
    </location>
</feature>
<keyword evidence="2" id="KW-0812">Transmembrane</keyword>
<evidence type="ECO:0000313" key="4">
    <source>
        <dbReference type="EMBL" id="CAE0366784.1"/>
    </source>
</evidence>
<evidence type="ECO:0000256" key="2">
    <source>
        <dbReference type="SAM" id="Phobius"/>
    </source>
</evidence>
<proteinExistence type="predicted"/>
<keyword evidence="2" id="KW-1133">Transmembrane helix</keyword>
<keyword evidence="2" id="KW-0472">Membrane</keyword>
<dbReference type="Gene3D" id="1.10.10.10">
    <property type="entry name" value="Winged helix-like DNA-binding domain superfamily/Winged helix DNA-binding domain"/>
    <property type="match status" value="1"/>
</dbReference>
<reference evidence="4" key="1">
    <citation type="submission" date="2021-01" db="EMBL/GenBank/DDBJ databases">
        <authorList>
            <person name="Corre E."/>
            <person name="Pelletier E."/>
            <person name="Niang G."/>
            <person name="Scheremetjew M."/>
            <person name="Finn R."/>
            <person name="Kale V."/>
            <person name="Holt S."/>
            <person name="Cochrane G."/>
            <person name="Meng A."/>
            <person name="Brown T."/>
            <person name="Cohen L."/>
        </authorList>
    </citation>
    <scope>NUCLEOTIDE SEQUENCE</scope>
    <source>
        <strain evidence="4">CCMP1510</strain>
    </source>
</reference>
<evidence type="ECO:0000256" key="1">
    <source>
        <dbReference type="SAM" id="MobiDB-lite"/>
    </source>
</evidence>
<dbReference type="EMBL" id="HBIJ01011029">
    <property type="protein sequence ID" value="CAE0366784.1"/>
    <property type="molecule type" value="Transcribed_RNA"/>
</dbReference>
<dbReference type="InterPro" id="IPR036388">
    <property type="entry name" value="WH-like_DNA-bd_sf"/>
</dbReference>
<accession>A0A7S3JYB1</accession>
<gene>
    <name evidence="4" type="ORF">ALAG00032_LOCUS7532</name>
</gene>
<evidence type="ECO:0000259" key="3">
    <source>
        <dbReference type="Pfam" id="PF04695"/>
    </source>
</evidence>
<dbReference type="InterPro" id="IPR006785">
    <property type="entry name" value="Pex14_N"/>
</dbReference>
<feature type="compositionally biased region" description="Basic residues" evidence="1">
    <location>
        <begin position="89"/>
        <end position="106"/>
    </location>
</feature>